<evidence type="ECO:0000256" key="7">
    <source>
        <dbReference type="ARBA" id="ARBA00023136"/>
    </source>
</evidence>
<keyword evidence="5" id="KW-0029">Amino-acid transport</keyword>
<dbReference type="GO" id="GO:0015179">
    <property type="term" value="F:L-amino acid transmembrane transporter activity"/>
    <property type="evidence" value="ECO:0007669"/>
    <property type="project" value="TreeGrafter"/>
</dbReference>
<dbReference type="GeneID" id="28999090"/>
<evidence type="ECO:0000313" key="10">
    <source>
        <dbReference type="EMBL" id="OAD78656.1"/>
    </source>
</evidence>
<feature type="transmembrane region" description="Helical" evidence="8">
    <location>
        <begin position="51"/>
        <end position="71"/>
    </location>
</feature>
<evidence type="ECO:0000313" key="11">
    <source>
        <dbReference type="Proteomes" id="UP000077315"/>
    </source>
</evidence>
<evidence type="ECO:0000256" key="8">
    <source>
        <dbReference type="SAM" id="Phobius"/>
    </source>
</evidence>
<feature type="transmembrane region" description="Helical" evidence="8">
    <location>
        <begin position="187"/>
        <end position="209"/>
    </location>
</feature>
<dbReference type="STRING" id="763407.A0A167PWE3"/>
<dbReference type="AlphaFoldDB" id="A0A167PWE3"/>
<proteinExistence type="inferred from homology"/>
<dbReference type="InterPro" id="IPR013057">
    <property type="entry name" value="AA_transpt_TM"/>
</dbReference>
<evidence type="ECO:0000259" key="9">
    <source>
        <dbReference type="Pfam" id="PF01490"/>
    </source>
</evidence>
<keyword evidence="4 8" id="KW-0812">Transmembrane</keyword>
<evidence type="ECO:0000256" key="4">
    <source>
        <dbReference type="ARBA" id="ARBA00022692"/>
    </source>
</evidence>
<feature type="transmembrane region" description="Helical" evidence="8">
    <location>
        <begin position="221"/>
        <end position="242"/>
    </location>
</feature>
<feature type="transmembrane region" description="Helical" evidence="8">
    <location>
        <begin position="163"/>
        <end position="180"/>
    </location>
</feature>
<comment type="similarity">
    <text evidence="2">Belongs to the amino acid/polyamine transporter 2 family.</text>
</comment>
<feature type="domain" description="Amino acid transporter transmembrane" evidence="9">
    <location>
        <begin position="45"/>
        <end position="431"/>
    </location>
</feature>
<feature type="transmembrane region" description="Helical" evidence="8">
    <location>
        <begin position="307"/>
        <end position="331"/>
    </location>
</feature>
<sequence>MYKFISSVIRTDRFKNEKNSSSDAVSDVYSEDHGSNESNDFGRGNGTFITAYANIVCVIAGTGTLGLPRAFADGGWLGILILMLAWSMAIYSGVVLIRCLYHKPGQRLSNFKDVGYAAFGWPGYAAASALHFLNLFGCPALYLVLASSNLNELLQGTKGELTTTIWTCIVGSFLLIPCLVMKTLKEVTAIAAIGALSTIMAVFIVLIQAPMDCLAHPEIEVVRNGVIWEGFPTALATISFSFGGNNTYPHIEHALGKPQQWKWAIFAGLSTCTCLYILTAVPGYWSYGASTQSPVYLSLPDGAAKKISMIVMTIHVILAIPIFTTSFSLEFEQFTKVNERFGAVGSWFCRAIIRICTMAILVILAIFVPYFHGFMSLIGALATCGLVFLIPILSYLKLTGFRNKPWFELAFCTLTVFLGIIGCVFGTINAIKGLIKDFQSDA</sequence>
<keyword evidence="11" id="KW-1185">Reference proteome</keyword>
<evidence type="ECO:0000256" key="1">
    <source>
        <dbReference type="ARBA" id="ARBA00004141"/>
    </source>
</evidence>
<feature type="transmembrane region" description="Helical" evidence="8">
    <location>
        <begin position="121"/>
        <end position="143"/>
    </location>
</feature>
<dbReference type="EMBL" id="KV440973">
    <property type="protein sequence ID" value="OAD78656.1"/>
    <property type="molecule type" value="Genomic_DNA"/>
</dbReference>
<dbReference type="RefSeq" id="XP_018296696.1">
    <property type="nucleotide sequence ID" value="XM_018438184.1"/>
</dbReference>
<dbReference type="PANTHER" id="PTHR22950">
    <property type="entry name" value="AMINO ACID TRANSPORTER"/>
    <property type="match status" value="1"/>
</dbReference>
<protein>
    <recommendedName>
        <fullName evidence="9">Amino acid transporter transmembrane domain-containing protein</fullName>
    </recommendedName>
</protein>
<evidence type="ECO:0000256" key="6">
    <source>
        <dbReference type="ARBA" id="ARBA00022989"/>
    </source>
</evidence>
<reference evidence="11" key="1">
    <citation type="submission" date="2015-06" db="EMBL/GenBank/DDBJ databases">
        <title>Expansion of signal transduction pathways in fungi by whole-genome duplication.</title>
        <authorList>
            <consortium name="DOE Joint Genome Institute"/>
            <person name="Corrochano L.M."/>
            <person name="Kuo A."/>
            <person name="Marcet-Houben M."/>
            <person name="Polaino S."/>
            <person name="Salamov A."/>
            <person name="Villalobos J.M."/>
            <person name="Alvarez M.I."/>
            <person name="Avalos J."/>
            <person name="Benito E.P."/>
            <person name="Benoit I."/>
            <person name="Burger G."/>
            <person name="Camino L.P."/>
            <person name="Canovas D."/>
            <person name="Cerda-Olmedo E."/>
            <person name="Cheng J.-F."/>
            <person name="Dominguez A."/>
            <person name="Elias M."/>
            <person name="Eslava A.P."/>
            <person name="Glaser F."/>
            <person name="Grimwood J."/>
            <person name="Gutierrez G."/>
            <person name="Heitman J."/>
            <person name="Henrissat B."/>
            <person name="Iturriaga E.A."/>
            <person name="Lang B.F."/>
            <person name="Lavin J.L."/>
            <person name="Lee S."/>
            <person name="Li W."/>
            <person name="Lindquist E."/>
            <person name="Lopez-Garcia S."/>
            <person name="Luque E.M."/>
            <person name="Marcos A.T."/>
            <person name="Martin J."/>
            <person name="McCluskey K."/>
            <person name="Medina H.R."/>
            <person name="Miralles-Duran A."/>
            <person name="Miyazaki A."/>
            <person name="Munoz-Torres E."/>
            <person name="Oguiza J.A."/>
            <person name="Ohm R."/>
            <person name="Olmedo M."/>
            <person name="Orejas M."/>
            <person name="Ortiz-Castellanos L."/>
            <person name="Pisabarro A.G."/>
            <person name="Rodriguez-Romero J."/>
            <person name="Ruiz-Herrera J."/>
            <person name="Ruiz-Vazquez R."/>
            <person name="Sanz C."/>
            <person name="Schackwitz W."/>
            <person name="Schmutz J."/>
            <person name="Shahriari M."/>
            <person name="Shelest E."/>
            <person name="Silva-Franco F."/>
            <person name="Soanes D."/>
            <person name="Syed K."/>
            <person name="Tagua V.G."/>
            <person name="Talbot N.J."/>
            <person name="Thon M."/>
            <person name="De vries R.P."/>
            <person name="Wiebenga A."/>
            <person name="Yadav J.S."/>
            <person name="Braun E.L."/>
            <person name="Baker S."/>
            <person name="Garre V."/>
            <person name="Horwitz B."/>
            <person name="Torres-Martinez S."/>
            <person name="Idnurm A."/>
            <person name="Herrera-Estrella A."/>
            <person name="Gabaldon T."/>
            <person name="Grigoriev I.V."/>
        </authorList>
    </citation>
    <scope>NUCLEOTIDE SEQUENCE [LARGE SCALE GENOMIC DNA]</scope>
    <source>
        <strain evidence="11">NRRL 1555(-)</strain>
    </source>
</reference>
<evidence type="ECO:0000256" key="2">
    <source>
        <dbReference type="ARBA" id="ARBA00008066"/>
    </source>
</evidence>
<comment type="subcellular location">
    <subcellularLocation>
        <location evidence="1">Membrane</location>
        <topology evidence="1">Multi-pass membrane protein</topology>
    </subcellularLocation>
</comment>
<feature type="transmembrane region" description="Helical" evidence="8">
    <location>
        <begin position="77"/>
        <end position="101"/>
    </location>
</feature>
<dbReference type="GO" id="GO:0005774">
    <property type="term" value="C:vacuolar membrane"/>
    <property type="evidence" value="ECO:0007669"/>
    <property type="project" value="TreeGrafter"/>
</dbReference>
<dbReference type="OrthoDB" id="40134at2759"/>
<organism evidence="10 11">
    <name type="scientific">Phycomyces blakesleeanus (strain ATCC 8743b / DSM 1359 / FGSC 10004 / NBRC 33097 / NRRL 1555)</name>
    <dbReference type="NCBI Taxonomy" id="763407"/>
    <lineage>
        <taxon>Eukaryota</taxon>
        <taxon>Fungi</taxon>
        <taxon>Fungi incertae sedis</taxon>
        <taxon>Mucoromycota</taxon>
        <taxon>Mucoromycotina</taxon>
        <taxon>Mucoromycetes</taxon>
        <taxon>Mucorales</taxon>
        <taxon>Phycomycetaceae</taxon>
        <taxon>Phycomyces</taxon>
    </lineage>
</organism>
<evidence type="ECO:0000256" key="5">
    <source>
        <dbReference type="ARBA" id="ARBA00022970"/>
    </source>
</evidence>
<keyword evidence="3" id="KW-0813">Transport</keyword>
<dbReference type="Proteomes" id="UP000077315">
    <property type="component" value="Unassembled WGS sequence"/>
</dbReference>
<dbReference type="InParanoid" id="A0A167PWE3"/>
<feature type="transmembrane region" description="Helical" evidence="8">
    <location>
        <begin position="377"/>
        <end position="396"/>
    </location>
</feature>
<accession>A0A167PWE3</accession>
<evidence type="ECO:0000256" key="3">
    <source>
        <dbReference type="ARBA" id="ARBA00022448"/>
    </source>
</evidence>
<dbReference type="VEuPathDB" id="FungiDB:PHYBLDRAFT_179633"/>
<feature type="transmembrane region" description="Helical" evidence="8">
    <location>
        <begin position="351"/>
        <end position="371"/>
    </location>
</feature>
<name>A0A167PWE3_PHYB8</name>
<dbReference type="PANTHER" id="PTHR22950:SF692">
    <property type="entry name" value="TRANSMEMBRANE AMINO ACID TRANSPORTER FAMILY PROTEIN"/>
    <property type="match status" value="1"/>
</dbReference>
<keyword evidence="7 8" id="KW-0472">Membrane</keyword>
<feature type="transmembrane region" description="Helical" evidence="8">
    <location>
        <begin position="408"/>
        <end position="431"/>
    </location>
</feature>
<gene>
    <name evidence="10" type="ORF">PHYBLDRAFT_179633</name>
</gene>
<keyword evidence="6 8" id="KW-1133">Transmembrane helix</keyword>
<dbReference type="Pfam" id="PF01490">
    <property type="entry name" value="Aa_trans"/>
    <property type="match status" value="1"/>
</dbReference>
<feature type="transmembrane region" description="Helical" evidence="8">
    <location>
        <begin position="263"/>
        <end position="287"/>
    </location>
</feature>